<keyword evidence="2" id="KW-1185">Reference proteome</keyword>
<proteinExistence type="predicted"/>
<organism evidence="1 2">
    <name type="scientific">Paenibacillus phytorum</name>
    <dbReference type="NCBI Taxonomy" id="2654977"/>
    <lineage>
        <taxon>Bacteria</taxon>
        <taxon>Bacillati</taxon>
        <taxon>Bacillota</taxon>
        <taxon>Bacilli</taxon>
        <taxon>Bacillales</taxon>
        <taxon>Paenibacillaceae</taxon>
        <taxon>Paenibacillus</taxon>
    </lineage>
</organism>
<accession>A0ABX1Y4P0</accession>
<dbReference type="Proteomes" id="UP000616779">
    <property type="component" value="Unassembled WGS sequence"/>
</dbReference>
<dbReference type="EMBL" id="WHOA01000235">
    <property type="protein sequence ID" value="NOU75870.1"/>
    <property type="molecule type" value="Genomic_DNA"/>
</dbReference>
<name>A0ABX1Y4P0_9BACL</name>
<protein>
    <submittedName>
        <fullName evidence="1">Uncharacterized protein</fullName>
    </submittedName>
</protein>
<comment type="caution">
    <text evidence="1">The sequence shown here is derived from an EMBL/GenBank/DDBJ whole genome shotgun (WGS) entry which is preliminary data.</text>
</comment>
<dbReference type="RefSeq" id="WP_171647930.1">
    <property type="nucleotide sequence ID" value="NZ_WHOA01000235.1"/>
</dbReference>
<gene>
    <name evidence="1" type="ORF">GC098_31715</name>
</gene>
<evidence type="ECO:0000313" key="2">
    <source>
        <dbReference type="Proteomes" id="UP000616779"/>
    </source>
</evidence>
<reference evidence="1 2" key="1">
    <citation type="submission" date="2019-10" db="EMBL/GenBank/DDBJ databases">
        <title>Description of Paenibacillus terrestris sp. nov.</title>
        <authorList>
            <person name="Carlier A."/>
            <person name="Qi S."/>
        </authorList>
    </citation>
    <scope>NUCLEOTIDE SEQUENCE [LARGE SCALE GENOMIC DNA]</scope>
    <source>
        <strain evidence="1 2">LMG 31458</strain>
    </source>
</reference>
<evidence type="ECO:0000313" key="1">
    <source>
        <dbReference type="EMBL" id="NOU75870.1"/>
    </source>
</evidence>
<sequence>MKKSLRSLIHWHSFMEQLETYTAATLLKLKKCLNPVTNKIGFGIYFYKDITINLNRLNKDMLAIVADFVTLSHFDKRTFPSFVSVADGIHATMFTKVPNHIIKRITTLVTALPGYKALQTASRSYGYKCELHYNQGRVFFGSLQIHFKKIQNELSSPSYRALSMIGRTD</sequence>